<protein>
    <submittedName>
        <fullName evidence="5">Uncharacterized protein LOC115746979</fullName>
    </submittedName>
</protein>
<keyword evidence="4" id="KW-1185">Reference proteome</keyword>
<keyword evidence="1" id="KW-0479">Metal-binding</keyword>
<dbReference type="PANTHER" id="PTHR34482">
    <property type="entry name" value="DNA DAMAGE-INDUCIBLE PROTEIN 1-LIKE"/>
    <property type="match status" value="1"/>
</dbReference>
<organism evidence="4 5">
    <name type="scientific">Rhodamnia argentea</name>
    <dbReference type="NCBI Taxonomy" id="178133"/>
    <lineage>
        <taxon>Eukaryota</taxon>
        <taxon>Viridiplantae</taxon>
        <taxon>Streptophyta</taxon>
        <taxon>Embryophyta</taxon>
        <taxon>Tracheophyta</taxon>
        <taxon>Spermatophyta</taxon>
        <taxon>Magnoliopsida</taxon>
        <taxon>eudicotyledons</taxon>
        <taxon>Gunneridae</taxon>
        <taxon>Pentapetalae</taxon>
        <taxon>rosids</taxon>
        <taxon>malvids</taxon>
        <taxon>Myrtales</taxon>
        <taxon>Myrtaceae</taxon>
        <taxon>Myrtoideae</taxon>
        <taxon>Myrteae</taxon>
        <taxon>Australasian group</taxon>
        <taxon>Rhodamnia</taxon>
    </lineage>
</organism>
<dbReference type="SUPFAM" id="SSF57756">
    <property type="entry name" value="Retrovirus zinc finger-like domains"/>
    <property type="match status" value="1"/>
</dbReference>
<evidence type="ECO:0000313" key="5">
    <source>
        <dbReference type="RefSeq" id="XP_030538844.2"/>
    </source>
</evidence>
<proteinExistence type="predicted"/>
<dbReference type="GO" id="GO:0008270">
    <property type="term" value="F:zinc ion binding"/>
    <property type="evidence" value="ECO:0007669"/>
    <property type="project" value="UniProtKB-KW"/>
</dbReference>
<dbReference type="Pfam" id="PF00098">
    <property type="entry name" value="zf-CCHC"/>
    <property type="match status" value="1"/>
</dbReference>
<dbReference type="PROSITE" id="PS50158">
    <property type="entry name" value="ZF_CCHC"/>
    <property type="match status" value="1"/>
</dbReference>
<dbReference type="AlphaFoldDB" id="A0A8B8PVN3"/>
<keyword evidence="1" id="KW-0862">Zinc</keyword>
<feature type="domain" description="CCHC-type" evidence="3">
    <location>
        <begin position="293"/>
        <end position="308"/>
    </location>
</feature>
<dbReference type="InterPro" id="IPR005162">
    <property type="entry name" value="Retrotrans_gag_dom"/>
</dbReference>
<keyword evidence="1" id="KW-0863">Zinc-finger</keyword>
<dbReference type="Proteomes" id="UP000827889">
    <property type="component" value="Chromosome 11"/>
</dbReference>
<evidence type="ECO:0000313" key="4">
    <source>
        <dbReference type="Proteomes" id="UP000827889"/>
    </source>
</evidence>
<dbReference type="RefSeq" id="XP_030538844.2">
    <property type="nucleotide sequence ID" value="XM_030682984.2"/>
</dbReference>
<reference evidence="5" key="1">
    <citation type="submission" date="2025-08" db="UniProtKB">
        <authorList>
            <consortium name="RefSeq"/>
        </authorList>
    </citation>
    <scope>IDENTIFICATION</scope>
    <source>
        <tissue evidence="5">Leaf</tissue>
    </source>
</reference>
<evidence type="ECO:0000256" key="2">
    <source>
        <dbReference type="SAM" id="MobiDB-lite"/>
    </source>
</evidence>
<dbReference type="GeneID" id="115746979"/>
<dbReference type="InterPro" id="IPR001878">
    <property type="entry name" value="Znf_CCHC"/>
</dbReference>
<dbReference type="GO" id="GO:0003676">
    <property type="term" value="F:nucleic acid binding"/>
    <property type="evidence" value="ECO:0007669"/>
    <property type="project" value="InterPro"/>
</dbReference>
<feature type="region of interest" description="Disordered" evidence="2">
    <location>
        <begin position="1"/>
        <end position="27"/>
    </location>
</feature>
<dbReference type="Pfam" id="PF03732">
    <property type="entry name" value="Retrotrans_gag"/>
    <property type="match status" value="1"/>
</dbReference>
<evidence type="ECO:0000256" key="1">
    <source>
        <dbReference type="PROSITE-ProRule" id="PRU00047"/>
    </source>
</evidence>
<dbReference type="Gene3D" id="4.10.60.10">
    <property type="entry name" value="Zinc finger, CCHC-type"/>
    <property type="match status" value="1"/>
</dbReference>
<feature type="compositionally biased region" description="Gly residues" evidence="2">
    <location>
        <begin position="9"/>
        <end position="21"/>
    </location>
</feature>
<dbReference type="SMART" id="SM00343">
    <property type="entry name" value="ZnF_C2HC"/>
    <property type="match status" value="1"/>
</dbReference>
<gene>
    <name evidence="5" type="primary">LOC115746979</name>
</gene>
<accession>A0A8B8PVN3</accession>
<feature type="region of interest" description="Disordered" evidence="2">
    <location>
        <begin position="227"/>
        <end position="250"/>
    </location>
</feature>
<sequence>MNAKMGTNAEGGGSGSNGRGAGASNTQVNVNAGQSVGVGNIPGNVITPRDMGQLVEQFLKLRPPQFNGIGDPELAPGWIEKLEKIFGVPICTDEEKVLLAVYQPDGTANDRWKATKDGVFPKGTALSWTTFTEVFNDKYFLETARESKLVEFRNLRRGHLIVDQYEAEFARLSMYAPRYVEDPLEKMRRFRDGLRPELRSQMIAMNLRTYKEVDEWGQMIERDMRERSTVSGSRFPVPRDNRQWGKRPMTNPRRFVPLVRRNIGKPPLQSSLNCRLCGRRHGNGACSIRTDACFKCGQVGHQMRFCPNQTQMARPQGLRPQTRHLAVAPQNEVVRPLA</sequence>
<evidence type="ECO:0000259" key="3">
    <source>
        <dbReference type="PROSITE" id="PS50158"/>
    </source>
</evidence>
<dbReference type="KEGG" id="rarg:115746979"/>
<dbReference type="InterPro" id="IPR036875">
    <property type="entry name" value="Znf_CCHC_sf"/>
</dbReference>
<dbReference type="PANTHER" id="PTHR34482:SF36">
    <property type="entry name" value="RETROTRANSPOSON GAG DOMAIN-CONTAINING PROTEIN"/>
    <property type="match status" value="1"/>
</dbReference>
<name>A0A8B8PVN3_9MYRT</name>